<keyword evidence="2" id="KW-1185">Reference proteome</keyword>
<gene>
    <name evidence="1" type="ORF">CUJ86_06855</name>
</gene>
<evidence type="ECO:0000313" key="2">
    <source>
        <dbReference type="Proteomes" id="UP000292580"/>
    </source>
</evidence>
<dbReference type="RefSeq" id="WP_130646806.1">
    <property type="nucleotide sequence ID" value="NZ_PGCL01000002.1"/>
</dbReference>
<sequence length="235" mass="27678">MPDSWTRTLQAYCYQVNLKEYHKRENFPGYFNQEIYGDRRSTMAFEDYFRSHSSMIEPWYEVVLWKMYSQKYGNGQGDRIIRQIPRYNAEHPENLRSEVDRFRESLDQTAFESLASMLGYKAAFAMVATFTAFIDPEQFPMVDRHVAAWVNKHYARFNAANPNAPELIPFASGKTWGSPSLTIEDFSSYVRWIFWTRYAVEVLSRKTGVHWRARDVEMAVFTAGRGRFTLNPLRP</sequence>
<proteinExistence type="predicted"/>
<dbReference type="AlphaFoldDB" id="A0A483CPQ7"/>
<protein>
    <submittedName>
        <fullName evidence="1">Uncharacterized protein</fullName>
    </submittedName>
</protein>
<name>A0A483CPQ7_9EURY</name>
<comment type="caution">
    <text evidence="1">The sequence shown here is derived from an EMBL/GenBank/DDBJ whole genome shotgun (WGS) entry which is preliminary data.</text>
</comment>
<reference evidence="1 2" key="1">
    <citation type="submission" date="2017-11" db="EMBL/GenBank/DDBJ databases">
        <title>Isolation and Characterization of Methanofollis Species from Methane Seep Offshore SW Taiwan.</title>
        <authorList>
            <person name="Teng N.-H."/>
            <person name="Lai M.-C."/>
            <person name="Chen S.-C."/>
        </authorList>
    </citation>
    <scope>NUCLEOTIDE SEQUENCE [LARGE SCALE GENOMIC DNA]</scope>
    <source>
        <strain evidence="1 2">FWC-SCC2</strain>
    </source>
</reference>
<evidence type="ECO:0000313" key="1">
    <source>
        <dbReference type="EMBL" id="TAJ44990.1"/>
    </source>
</evidence>
<organism evidence="1 2">
    <name type="scientific">Methanofollis fontis</name>
    <dbReference type="NCBI Taxonomy" id="2052832"/>
    <lineage>
        <taxon>Archaea</taxon>
        <taxon>Methanobacteriati</taxon>
        <taxon>Methanobacteriota</taxon>
        <taxon>Stenosarchaea group</taxon>
        <taxon>Methanomicrobia</taxon>
        <taxon>Methanomicrobiales</taxon>
        <taxon>Methanomicrobiaceae</taxon>
        <taxon>Methanofollis</taxon>
    </lineage>
</organism>
<dbReference type="OrthoDB" id="387697at2157"/>
<dbReference type="EMBL" id="PGCL01000002">
    <property type="protein sequence ID" value="TAJ44990.1"/>
    <property type="molecule type" value="Genomic_DNA"/>
</dbReference>
<dbReference type="Proteomes" id="UP000292580">
    <property type="component" value="Unassembled WGS sequence"/>
</dbReference>
<accession>A0A483CPQ7</accession>